<proteinExistence type="predicted"/>
<feature type="transmembrane region" description="Helical" evidence="1">
    <location>
        <begin position="83"/>
        <end position="105"/>
    </location>
</feature>
<reference evidence="2 3" key="1">
    <citation type="submission" date="2014-08" db="EMBL/GenBank/DDBJ databases">
        <title>Complete genome sequence of Corynebacterium frankenforstense ST18(T) (=DSM 45800(T)), isolated from raw cow milk.</title>
        <authorList>
            <person name="Ruckert C."/>
            <person name="Albersmeier A."/>
            <person name="Winkler A."/>
            <person name="Lipski A."/>
            <person name="Kalinowski J."/>
        </authorList>
    </citation>
    <scope>NUCLEOTIDE SEQUENCE [LARGE SCALE GENOMIC DNA]</scope>
    <source>
        <strain evidence="2 3">ST18</strain>
    </source>
</reference>
<dbReference type="KEGG" id="cfk:CFRA_06490"/>
<keyword evidence="1" id="KW-1133">Transmembrane helix</keyword>
<keyword evidence="1" id="KW-0812">Transmembrane</keyword>
<name>A0A1L7CT02_9CORY</name>
<dbReference type="AlphaFoldDB" id="A0A1L7CT02"/>
<evidence type="ECO:0000256" key="1">
    <source>
        <dbReference type="SAM" id="Phobius"/>
    </source>
</evidence>
<sequence>MPRKILSALTALAALGIWVAVMNPAVVPVLMWSSVPLGVLTALSAIPALREADRRTSSGVVSLIAGLVVSASAVSFITAPPTAINIAGLAGMVLGGIALAVAAFLPEHRGTPGGHGSGAAGGDDAGGD</sequence>
<dbReference type="RefSeq" id="WP_075663936.1">
    <property type="nucleotide sequence ID" value="NZ_CP009247.1"/>
</dbReference>
<accession>A0A1L7CT02</accession>
<feature type="transmembrane region" description="Helical" evidence="1">
    <location>
        <begin position="29"/>
        <end position="48"/>
    </location>
</feature>
<evidence type="ECO:0000313" key="2">
    <source>
        <dbReference type="EMBL" id="APT88957.1"/>
    </source>
</evidence>
<keyword evidence="1" id="KW-0472">Membrane</keyword>
<dbReference type="EMBL" id="CP009247">
    <property type="protein sequence ID" value="APT88957.1"/>
    <property type="molecule type" value="Genomic_DNA"/>
</dbReference>
<feature type="transmembrane region" description="Helical" evidence="1">
    <location>
        <begin position="60"/>
        <end position="77"/>
    </location>
</feature>
<organism evidence="2 3">
    <name type="scientific">Corynebacterium frankenforstense DSM 45800</name>
    <dbReference type="NCBI Taxonomy" id="1437875"/>
    <lineage>
        <taxon>Bacteria</taxon>
        <taxon>Bacillati</taxon>
        <taxon>Actinomycetota</taxon>
        <taxon>Actinomycetes</taxon>
        <taxon>Mycobacteriales</taxon>
        <taxon>Corynebacteriaceae</taxon>
        <taxon>Corynebacterium</taxon>
    </lineage>
</organism>
<evidence type="ECO:0000313" key="3">
    <source>
        <dbReference type="Proteomes" id="UP000185434"/>
    </source>
</evidence>
<keyword evidence="3" id="KW-1185">Reference proteome</keyword>
<dbReference type="Proteomes" id="UP000185434">
    <property type="component" value="Chromosome"/>
</dbReference>
<protein>
    <submittedName>
        <fullName evidence="2">Uncharacterized protein</fullName>
    </submittedName>
</protein>
<gene>
    <name evidence="2" type="ORF">CFRA_06490</name>
</gene>